<keyword evidence="1" id="KW-1133">Transmembrane helix</keyword>
<reference evidence="2 3" key="1">
    <citation type="journal article" date="2021" name="BMC Biol.">
        <title>Horizontally acquired antibacterial genes associated with adaptive radiation of ladybird beetles.</title>
        <authorList>
            <person name="Li H.S."/>
            <person name="Tang X.F."/>
            <person name="Huang Y.H."/>
            <person name="Xu Z.Y."/>
            <person name="Chen M.L."/>
            <person name="Du X.Y."/>
            <person name="Qiu B.Y."/>
            <person name="Chen P.T."/>
            <person name="Zhang W."/>
            <person name="Slipinski A."/>
            <person name="Escalona H.E."/>
            <person name="Waterhouse R.M."/>
            <person name="Zwick A."/>
            <person name="Pang H."/>
        </authorList>
    </citation>
    <scope>NUCLEOTIDE SEQUENCE [LARGE SCALE GENOMIC DNA]</scope>
    <source>
        <strain evidence="2">SYSU2018</strain>
    </source>
</reference>
<protein>
    <submittedName>
        <fullName evidence="2">Uncharacterized protein</fullName>
    </submittedName>
</protein>
<dbReference type="PANTHER" id="PTHR34929">
    <property type="entry name" value="ZGC:153157"/>
    <property type="match status" value="1"/>
</dbReference>
<gene>
    <name evidence="2" type="ORF">HHI36_000772</name>
</gene>
<keyword evidence="3" id="KW-1185">Reference proteome</keyword>
<proteinExistence type="predicted"/>
<dbReference type="InterPro" id="IPR029162">
    <property type="entry name" value="InaF-motif"/>
</dbReference>
<keyword evidence="1" id="KW-0472">Membrane</keyword>
<dbReference type="PANTHER" id="PTHR34929:SF1">
    <property type="entry name" value="INAF MOTIF CONTAINING 2"/>
    <property type="match status" value="1"/>
</dbReference>
<name>A0ABD2P6G2_9CUCU</name>
<evidence type="ECO:0000313" key="2">
    <source>
        <dbReference type="EMBL" id="KAL3286262.1"/>
    </source>
</evidence>
<dbReference type="Proteomes" id="UP001516400">
    <property type="component" value="Unassembled WGS sequence"/>
</dbReference>
<evidence type="ECO:0000313" key="3">
    <source>
        <dbReference type="Proteomes" id="UP001516400"/>
    </source>
</evidence>
<keyword evidence="1" id="KW-0812">Transmembrane</keyword>
<organism evidence="2 3">
    <name type="scientific">Cryptolaemus montrouzieri</name>
    <dbReference type="NCBI Taxonomy" id="559131"/>
    <lineage>
        <taxon>Eukaryota</taxon>
        <taxon>Metazoa</taxon>
        <taxon>Ecdysozoa</taxon>
        <taxon>Arthropoda</taxon>
        <taxon>Hexapoda</taxon>
        <taxon>Insecta</taxon>
        <taxon>Pterygota</taxon>
        <taxon>Neoptera</taxon>
        <taxon>Endopterygota</taxon>
        <taxon>Coleoptera</taxon>
        <taxon>Polyphaga</taxon>
        <taxon>Cucujiformia</taxon>
        <taxon>Coccinelloidea</taxon>
        <taxon>Coccinellidae</taxon>
        <taxon>Scymninae</taxon>
        <taxon>Scymnini</taxon>
        <taxon>Cryptolaemus</taxon>
    </lineage>
</organism>
<dbReference type="AlphaFoldDB" id="A0ABD2P6G2"/>
<feature type="transmembrane region" description="Helical" evidence="1">
    <location>
        <begin position="35"/>
        <end position="58"/>
    </location>
</feature>
<dbReference type="EMBL" id="JABFTP020000185">
    <property type="protein sequence ID" value="KAL3286262.1"/>
    <property type="molecule type" value="Genomic_DNA"/>
</dbReference>
<dbReference type="Pfam" id="PF15018">
    <property type="entry name" value="InaF-motif"/>
    <property type="match status" value="1"/>
</dbReference>
<accession>A0ABD2P6G2</accession>
<evidence type="ECO:0000256" key="1">
    <source>
        <dbReference type="SAM" id="Phobius"/>
    </source>
</evidence>
<comment type="caution">
    <text evidence="2">The sequence shown here is derived from an EMBL/GenBank/DDBJ whole genome shotgun (WGS) entry which is preliminary data.</text>
</comment>
<sequence>MSSQDSNIKENTMDALPAVKAESLRPKGPSKVVRLLTVIAYVLSVSLAAIFLSIYYIFIWKDKTFASAESIVLTTAHPYNFSIMDNEGLENFSFIHSDSNEAVEWSDTQIPDGE</sequence>